<evidence type="ECO:0000256" key="4">
    <source>
        <dbReference type="ARBA" id="ARBA00022801"/>
    </source>
</evidence>
<proteinExistence type="inferred from homology"/>
<evidence type="ECO:0000313" key="7">
    <source>
        <dbReference type="EMBL" id="EGW33890.1"/>
    </source>
</evidence>
<evidence type="ECO:0000256" key="1">
    <source>
        <dbReference type="ARBA" id="ARBA00001946"/>
    </source>
</evidence>
<dbReference type="OMA" id="CMIREAN"/>
<dbReference type="GO" id="GO:0016818">
    <property type="term" value="F:hydrolase activity, acting on acid anhydrides, in phosphorus-containing anhydrides"/>
    <property type="evidence" value="ECO:0007669"/>
    <property type="project" value="TreeGrafter"/>
</dbReference>
<keyword evidence="8" id="KW-1185">Reference proteome</keyword>
<dbReference type="GeneID" id="18869895"/>
<dbReference type="EMBL" id="GL996500">
    <property type="protein sequence ID" value="EGW33890.1"/>
    <property type="molecule type" value="Genomic_DNA"/>
</dbReference>
<comment type="cofactor">
    <cofactor evidence="1">
        <name>Mg(2+)</name>
        <dbReference type="ChEBI" id="CHEBI:18420"/>
    </cofactor>
</comment>
<dbReference type="InterPro" id="IPR020084">
    <property type="entry name" value="NUDIX_hydrolase_CS"/>
</dbReference>
<dbReference type="InterPro" id="IPR015797">
    <property type="entry name" value="NUDIX_hydrolase-like_dom_sf"/>
</dbReference>
<dbReference type="OrthoDB" id="447842at2759"/>
<dbReference type="GO" id="GO:0005737">
    <property type="term" value="C:cytoplasm"/>
    <property type="evidence" value="ECO:0007669"/>
    <property type="project" value="TreeGrafter"/>
</dbReference>
<dbReference type="HOGENOM" id="CLU_037162_27_0_1"/>
<dbReference type="InParanoid" id="G3AJI7"/>
<evidence type="ECO:0000256" key="5">
    <source>
        <dbReference type="ARBA" id="ARBA00022842"/>
    </source>
</evidence>
<organism evidence="8">
    <name type="scientific">Spathaspora passalidarum (strain NRRL Y-27907 / 11-Y1)</name>
    <dbReference type="NCBI Taxonomy" id="619300"/>
    <lineage>
        <taxon>Eukaryota</taxon>
        <taxon>Fungi</taxon>
        <taxon>Dikarya</taxon>
        <taxon>Ascomycota</taxon>
        <taxon>Saccharomycotina</taxon>
        <taxon>Pichiomycetes</taxon>
        <taxon>Debaryomycetaceae</taxon>
        <taxon>Spathaspora</taxon>
    </lineage>
</organism>
<keyword evidence="4" id="KW-0378">Hydrolase</keyword>
<evidence type="ECO:0000259" key="6">
    <source>
        <dbReference type="PROSITE" id="PS51462"/>
    </source>
</evidence>
<dbReference type="eggNOG" id="ENOG502RS0U">
    <property type="taxonomic scope" value="Eukaryota"/>
</dbReference>
<dbReference type="SUPFAM" id="SSF55811">
    <property type="entry name" value="Nudix"/>
    <property type="match status" value="1"/>
</dbReference>
<name>G3AJI7_SPAPN</name>
<keyword evidence="5" id="KW-0460">Magnesium</keyword>
<sequence>MTSEPRLKYTLGFIYCKENNKVLLLNRTKAPWMGKWNGVGGKLEPLETPLECIQRETLEETGLSISNYQGRGVLTWDVTNGDSTEIGGLYLFTAEVTLEQYHEYKTPLIFSREGILDWKDWAWAIHEDNLGIVDNIKLLFKSLLSSKEDDLYTVKYVDHSLVSWVHFPGRNLKYPF</sequence>
<dbReference type="PROSITE" id="PS51462">
    <property type="entry name" value="NUDIX"/>
    <property type="match status" value="1"/>
</dbReference>
<dbReference type="AlphaFoldDB" id="G3AJI7"/>
<accession>G3AJI7</accession>
<dbReference type="RefSeq" id="XP_007373474.1">
    <property type="nucleotide sequence ID" value="XM_007373412.1"/>
</dbReference>
<dbReference type="InterPro" id="IPR000086">
    <property type="entry name" value="NUDIX_hydrolase_dom"/>
</dbReference>
<keyword evidence="3" id="KW-0479">Metal-binding</keyword>
<feature type="domain" description="Nudix hydrolase" evidence="6">
    <location>
        <begin position="5"/>
        <end position="146"/>
    </location>
</feature>
<dbReference type="GO" id="GO:0046872">
    <property type="term" value="F:metal ion binding"/>
    <property type="evidence" value="ECO:0007669"/>
    <property type="project" value="UniProtKB-KW"/>
</dbReference>
<protein>
    <recommendedName>
        <fullName evidence="6">Nudix hydrolase domain-containing protein</fullName>
    </recommendedName>
</protein>
<dbReference type="PANTHER" id="PTHR43758:SF2">
    <property type="entry name" value="OXIDIZED PURINE NUCLEOSIDE TRIPHOSPHATE HYDROLASE"/>
    <property type="match status" value="1"/>
</dbReference>
<dbReference type="PROSITE" id="PS00893">
    <property type="entry name" value="NUDIX_BOX"/>
    <property type="match status" value="1"/>
</dbReference>
<dbReference type="PANTHER" id="PTHR43758">
    <property type="entry name" value="7,8-DIHYDRO-8-OXOGUANINE TRIPHOSPHATASE"/>
    <property type="match status" value="1"/>
</dbReference>
<reference evidence="7 8" key="1">
    <citation type="journal article" date="2011" name="Proc. Natl. Acad. Sci. U.S.A.">
        <title>Comparative genomics of xylose-fermenting fungi for enhanced biofuel production.</title>
        <authorList>
            <person name="Wohlbach D.J."/>
            <person name="Kuo A."/>
            <person name="Sato T.K."/>
            <person name="Potts K.M."/>
            <person name="Salamov A.A."/>
            <person name="LaButti K.M."/>
            <person name="Sun H."/>
            <person name="Clum A."/>
            <person name="Pangilinan J.L."/>
            <person name="Lindquist E.A."/>
            <person name="Lucas S."/>
            <person name="Lapidus A."/>
            <person name="Jin M."/>
            <person name="Gunawan C."/>
            <person name="Balan V."/>
            <person name="Dale B.E."/>
            <person name="Jeffries T.W."/>
            <person name="Zinkel R."/>
            <person name="Barry K.W."/>
            <person name="Grigoriev I.V."/>
            <person name="Gasch A.P."/>
        </authorList>
    </citation>
    <scope>NUCLEOTIDE SEQUENCE [LARGE SCALE GENOMIC DNA]</scope>
    <source>
        <strain evidence="8">NRRL Y-27907 / 11-Y1</strain>
    </source>
</reference>
<dbReference type="Gene3D" id="3.90.79.10">
    <property type="entry name" value="Nucleoside Triphosphate Pyrophosphohydrolase"/>
    <property type="match status" value="1"/>
</dbReference>
<evidence type="ECO:0000256" key="3">
    <source>
        <dbReference type="ARBA" id="ARBA00022723"/>
    </source>
</evidence>
<dbReference type="Pfam" id="PF00293">
    <property type="entry name" value="NUDIX"/>
    <property type="match status" value="1"/>
</dbReference>
<comment type="similarity">
    <text evidence="2">Belongs to the Nudix hydrolase family.</text>
</comment>
<dbReference type="Proteomes" id="UP000000709">
    <property type="component" value="Unassembled WGS sequence"/>
</dbReference>
<dbReference type="CDD" id="cd18886">
    <property type="entry name" value="NUDIX_MutT_Nudt1"/>
    <property type="match status" value="1"/>
</dbReference>
<evidence type="ECO:0000256" key="2">
    <source>
        <dbReference type="ARBA" id="ARBA00005582"/>
    </source>
</evidence>
<gene>
    <name evidence="7" type="ORF">SPAPADRAFT_135468</name>
</gene>
<evidence type="ECO:0000313" key="8">
    <source>
        <dbReference type="Proteomes" id="UP000000709"/>
    </source>
</evidence>
<dbReference type="KEGG" id="spaa:SPAPADRAFT_135468"/>